<sequence>MNKYENFKEKIKKEFNKIDISDNFYNCLCESLLICIPVKLIVDDYNDDINFRLNPDNTYCLPDTDFTKKLKSYYIDSMKTLNLSKLSNNTNKLLAALDNIFYRFNEMTTLNKSYATLLKNLDDKTFWIGSAHIDSNDEEKLIIPILIFNNEINDYPISQPFSEQWKNHWHELSYDELGRKAAANVHEDLSSTINDIHIISSLKYEGLECKGTILFQSLRKNEKNVAEIIKLNKSVKINDHKRIRKLLEITNKELVLVVDINTLEAFGFKKMDSHDSYDFLLLEDHILINFTGWFSWDCIINGEPKFNFKNLQLKFPISTNNSTSYFKDKLHATFNPNKTNKKHLIRLFDAIKEQKKGTMLVILDSDNVKKEADRLEDSGTLIDPELIEPEIIKQISKIDGAVIIDPEGICYAFGVILDGNLTPGDPARGARFNSAQRYLYTKRENNINCLIVVVSEDGYIDIITTSQLIIDTKMNNFFKSKDSNLNQRIEILSFDLGMS</sequence>
<evidence type="ECO:0000313" key="3">
    <source>
        <dbReference type="Proteomes" id="UP000830639"/>
    </source>
</evidence>
<evidence type="ECO:0000313" key="2">
    <source>
        <dbReference type="EMBL" id="UPM56367.1"/>
    </source>
</evidence>
<dbReference type="Pfam" id="PF02457">
    <property type="entry name" value="DAC"/>
    <property type="match status" value="1"/>
</dbReference>
<dbReference type="SUPFAM" id="SSF143597">
    <property type="entry name" value="YojJ-like"/>
    <property type="match status" value="1"/>
</dbReference>
<evidence type="ECO:0000259" key="1">
    <source>
        <dbReference type="PROSITE" id="PS51794"/>
    </source>
</evidence>
<name>A0ABY4JR88_9BACI</name>
<dbReference type="RefSeq" id="WP_248269271.1">
    <property type="nucleotide sequence ID" value="NZ_CP096034.1"/>
</dbReference>
<keyword evidence="3" id="KW-1185">Reference proteome</keyword>
<reference evidence="2 3" key="1">
    <citation type="submission" date="2022-04" db="EMBL/GenBank/DDBJ databases">
        <title>Mechanism of arsenic methylation and mitigation arsenic toxicity by Bacillus sp. LH14 from an Arsenic-Contaminated Paddy Soil.</title>
        <authorList>
            <person name="Wang D."/>
        </authorList>
    </citation>
    <scope>NUCLEOTIDE SEQUENCE [LARGE SCALE GENOMIC DNA]</scope>
    <source>
        <strain evidence="2 3">LH14</strain>
    </source>
</reference>
<dbReference type="InterPro" id="IPR003390">
    <property type="entry name" value="DNA_integrity_scan_DisA_N"/>
</dbReference>
<dbReference type="InterPro" id="IPR048555">
    <property type="entry name" value="DACNH"/>
</dbReference>
<protein>
    <submittedName>
        <fullName evidence="2">DNA integrity scanning protein DisA nucleotide-binding domain protein</fullName>
    </submittedName>
</protein>
<dbReference type="PROSITE" id="PS51794">
    <property type="entry name" value="DAC"/>
    <property type="match status" value="1"/>
</dbReference>
<accession>A0ABY4JR88</accession>
<dbReference type="InterPro" id="IPR036888">
    <property type="entry name" value="DNA_integrity_DisA_N_sf"/>
</dbReference>
<gene>
    <name evidence="2" type="ORF">MY490_11240</name>
</gene>
<dbReference type="Pfam" id="PF21750">
    <property type="entry name" value="DACNH"/>
    <property type="match status" value="1"/>
</dbReference>
<dbReference type="EMBL" id="CP096034">
    <property type="protein sequence ID" value="UPM56367.1"/>
    <property type="molecule type" value="Genomic_DNA"/>
</dbReference>
<dbReference type="Proteomes" id="UP000830639">
    <property type="component" value="Chromosome"/>
</dbReference>
<proteinExistence type="predicted"/>
<feature type="domain" description="DAC" evidence="1">
    <location>
        <begin position="323"/>
        <end position="474"/>
    </location>
</feature>
<dbReference type="Gene3D" id="3.40.1700.10">
    <property type="entry name" value="DNA integrity scanning protein, DisA, N-terminal domain"/>
    <property type="match status" value="1"/>
</dbReference>
<organism evidence="2 3">
    <name type="scientific">Gottfriedia acidiceleris</name>
    <dbReference type="NCBI Taxonomy" id="371036"/>
    <lineage>
        <taxon>Bacteria</taxon>
        <taxon>Bacillati</taxon>
        <taxon>Bacillota</taxon>
        <taxon>Bacilli</taxon>
        <taxon>Bacillales</taxon>
        <taxon>Bacillaceae</taxon>
        <taxon>Gottfriedia</taxon>
    </lineage>
</organism>